<feature type="chain" id="PRO_5039416069" evidence="3">
    <location>
        <begin position="23"/>
        <end position="241"/>
    </location>
</feature>
<proteinExistence type="inferred from homology"/>
<dbReference type="InterPro" id="IPR007428">
    <property type="entry name" value="MlaA"/>
</dbReference>
<dbReference type="GO" id="GO:0016020">
    <property type="term" value="C:membrane"/>
    <property type="evidence" value="ECO:0007669"/>
    <property type="project" value="InterPro"/>
</dbReference>
<reference evidence="4" key="2">
    <citation type="submission" date="2021-04" db="EMBL/GenBank/DDBJ databases">
        <authorList>
            <person name="Gilroy R."/>
        </authorList>
    </citation>
    <scope>NUCLEOTIDE SEQUENCE</scope>
    <source>
        <strain evidence="4">A6-441</strain>
    </source>
</reference>
<dbReference type="PANTHER" id="PTHR30035:SF3">
    <property type="entry name" value="INTERMEMBRANE PHOSPHOLIPID TRANSPORT SYSTEM LIPOPROTEIN MLAA"/>
    <property type="match status" value="1"/>
</dbReference>
<dbReference type="Pfam" id="PF04333">
    <property type="entry name" value="MlaA"/>
    <property type="match status" value="1"/>
</dbReference>
<dbReference type="PANTHER" id="PTHR30035">
    <property type="entry name" value="LIPOPROTEIN VACJ-RELATED"/>
    <property type="match status" value="1"/>
</dbReference>
<evidence type="ECO:0000313" key="5">
    <source>
        <dbReference type="Proteomes" id="UP000724657"/>
    </source>
</evidence>
<evidence type="ECO:0000313" key="4">
    <source>
        <dbReference type="EMBL" id="MBU3841794.1"/>
    </source>
</evidence>
<sequence length="241" mass="27750">MKINRLLIAIMLVCSITTFSNSDENVKINNEAYKYFNVYDPLEPINRRVYYFNYQFDKYIFLPTVRFYRAITPELLRKGVKNFFKNSENITTTGNSLLQLKIKKAMRAIGRFSMNTAVGVGGVVDIASDMGMPKPYEDFGMTLAHYGVGKGAYLVLPILGPSFLRDAVGMGVDTLGKGTLYHTVDLDELNHTGVSILYAINKRYNTDFRYYETGSPFEYEYVRFLYYKYRELQIELGSEIF</sequence>
<dbReference type="AlphaFoldDB" id="A0A9E2NWG8"/>
<reference evidence="4" key="1">
    <citation type="journal article" date="2021" name="PeerJ">
        <title>Extensive microbial diversity within the chicken gut microbiome revealed by metagenomics and culture.</title>
        <authorList>
            <person name="Gilroy R."/>
            <person name="Ravi A."/>
            <person name="Getino M."/>
            <person name="Pursley I."/>
            <person name="Horton D.L."/>
            <person name="Alikhan N.F."/>
            <person name="Baker D."/>
            <person name="Gharbi K."/>
            <person name="Hall N."/>
            <person name="Watson M."/>
            <person name="Adriaenssens E.M."/>
            <person name="Foster-Nyarko E."/>
            <person name="Jarju S."/>
            <person name="Secka A."/>
            <person name="Antonio M."/>
            <person name="Oren A."/>
            <person name="Chaudhuri R.R."/>
            <person name="La Ragione R."/>
            <person name="Hildebrand F."/>
            <person name="Pallen M.J."/>
        </authorList>
    </citation>
    <scope>NUCLEOTIDE SEQUENCE</scope>
    <source>
        <strain evidence="4">A6-441</strain>
    </source>
</reference>
<evidence type="ECO:0000256" key="3">
    <source>
        <dbReference type="SAM" id="SignalP"/>
    </source>
</evidence>
<gene>
    <name evidence="4" type="ORF">IAA47_02205</name>
</gene>
<protein>
    <submittedName>
        <fullName evidence="4">VacJ family lipoprotein</fullName>
    </submittedName>
</protein>
<name>A0A9E2NWG8_9FUSO</name>
<dbReference type="Proteomes" id="UP000724657">
    <property type="component" value="Unassembled WGS sequence"/>
</dbReference>
<dbReference type="EMBL" id="JAHLFN010000018">
    <property type="protein sequence ID" value="MBU3841794.1"/>
    <property type="molecule type" value="Genomic_DNA"/>
</dbReference>
<accession>A0A9E2NWG8</accession>
<dbReference type="GO" id="GO:0120010">
    <property type="term" value="P:intermembrane phospholipid transfer"/>
    <property type="evidence" value="ECO:0007669"/>
    <property type="project" value="TreeGrafter"/>
</dbReference>
<organism evidence="4 5">
    <name type="scientific">Candidatus Fusobacterium pullicola</name>
    <dbReference type="NCBI Taxonomy" id="2838601"/>
    <lineage>
        <taxon>Bacteria</taxon>
        <taxon>Fusobacteriati</taxon>
        <taxon>Fusobacteriota</taxon>
        <taxon>Fusobacteriia</taxon>
        <taxon>Fusobacteriales</taxon>
        <taxon>Fusobacteriaceae</taxon>
        <taxon>Fusobacterium</taxon>
    </lineage>
</organism>
<feature type="signal peptide" evidence="3">
    <location>
        <begin position="1"/>
        <end position="22"/>
    </location>
</feature>
<evidence type="ECO:0000256" key="2">
    <source>
        <dbReference type="ARBA" id="ARBA00022729"/>
    </source>
</evidence>
<evidence type="ECO:0000256" key="1">
    <source>
        <dbReference type="ARBA" id="ARBA00010634"/>
    </source>
</evidence>
<keyword evidence="2 3" id="KW-0732">Signal</keyword>
<keyword evidence="4" id="KW-0449">Lipoprotein</keyword>
<comment type="caution">
    <text evidence="4">The sequence shown here is derived from an EMBL/GenBank/DDBJ whole genome shotgun (WGS) entry which is preliminary data.</text>
</comment>
<dbReference type="PRINTS" id="PR01805">
    <property type="entry name" value="VACJLIPOPROT"/>
</dbReference>
<comment type="similarity">
    <text evidence="1">Belongs to the MlaA family.</text>
</comment>